<dbReference type="EMBL" id="FNWL01000001">
    <property type="protein sequence ID" value="SEH10810.1"/>
    <property type="molecule type" value="Genomic_DNA"/>
</dbReference>
<keyword evidence="6 8" id="KW-0472">Membrane</keyword>
<feature type="region of interest" description="Disordered" evidence="7">
    <location>
        <begin position="46"/>
        <end position="72"/>
    </location>
</feature>
<name>A0A1H6FKS0_9EURY</name>
<evidence type="ECO:0000313" key="12">
    <source>
        <dbReference type="Proteomes" id="UP000199112"/>
    </source>
</evidence>
<feature type="domain" description="MacB-like periplasmic core" evidence="10">
    <location>
        <begin position="16"/>
        <end position="247"/>
    </location>
</feature>
<accession>A0A1H6FKS0</accession>
<feature type="compositionally biased region" description="Low complexity" evidence="7">
    <location>
        <begin position="49"/>
        <end position="67"/>
    </location>
</feature>
<evidence type="ECO:0000256" key="7">
    <source>
        <dbReference type="SAM" id="MobiDB-lite"/>
    </source>
</evidence>
<evidence type="ECO:0000256" key="4">
    <source>
        <dbReference type="ARBA" id="ARBA00022692"/>
    </source>
</evidence>
<dbReference type="InterPro" id="IPR003838">
    <property type="entry name" value="ABC3_permease_C"/>
</dbReference>
<dbReference type="Pfam" id="PF02687">
    <property type="entry name" value="FtsX"/>
    <property type="match status" value="1"/>
</dbReference>
<reference evidence="12" key="1">
    <citation type="submission" date="2016-10" db="EMBL/GenBank/DDBJ databases">
        <authorList>
            <person name="Varghese N."/>
            <person name="Submissions S."/>
        </authorList>
    </citation>
    <scope>NUCLEOTIDE SEQUENCE [LARGE SCALE GENOMIC DNA]</scope>
    <source>
        <strain evidence="12">CGMCC 1.8981</strain>
    </source>
</reference>
<dbReference type="PANTHER" id="PTHR43738:SF1">
    <property type="entry name" value="HEMIN TRANSPORT SYSTEM PERMEASE PROTEIN HRTB-RELATED"/>
    <property type="match status" value="1"/>
</dbReference>
<evidence type="ECO:0000256" key="6">
    <source>
        <dbReference type="ARBA" id="ARBA00023136"/>
    </source>
</evidence>
<feature type="transmembrane region" description="Helical" evidence="8">
    <location>
        <begin position="317"/>
        <end position="349"/>
    </location>
</feature>
<evidence type="ECO:0000256" key="3">
    <source>
        <dbReference type="ARBA" id="ARBA00022475"/>
    </source>
</evidence>
<feature type="region of interest" description="Disordered" evidence="7">
    <location>
        <begin position="122"/>
        <end position="150"/>
    </location>
</feature>
<comment type="subcellular location">
    <subcellularLocation>
        <location evidence="1">Cell membrane</location>
        <topology evidence="1">Multi-pass membrane protein</topology>
    </subcellularLocation>
</comment>
<dbReference type="PANTHER" id="PTHR43738">
    <property type="entry name" value="ABC TRANSPORTER, MEMBRANE PROTEIN"/>
    <property type="match status" value="1"/>
</dbReference>
<evidence type="ECO:0000313" key="11">
    <source>
        <dbReference type="EMBL" id="SEH10810.1"/>
    </source>
</evidence>
<organism evidence="11 12">
    <name type="scientific">Natronorubrum sediminis</name>
    <dbReference type="NCBI Taxonomy" id="640943"/>
    <lineage>
        <taxon>Archaea</taxon>
        <taxon>Methanobacteriati</taxon>
        <taxon>Methanobacteriota</taxon>
        <taxon>Stenosarchaea group</taxon>
        <taxon>Halobacteria</taxon>
        <taxon>Halobacteriales</taxon>
        <taxon>Natrialbaceae</taxon>
        <taxon>Natronorubrum</taxon>
    </lineage>
</organism>
<evidence type="ECO:0000256" key="5">
    <source>
        <dbReference type="ARBA" id="ARBA00022989"/>
    </source>
</evidence>
<keyword evidence="2" id="KW-0813">Transport</keyword>
<dbReference type="Pfam" id="PF12704">
    <property type="entry name" value="MacB_PCD"/>
    <property type="match status" value="1"/>
</dbReference>
<keyword evidence="3" id="KW-1003">Cell membrane</keyword>
<protein>
    <submittedName>
        <fullName evidence="11">Putative ABC transport system permease protein</fullName>
    </submittedName>
</protein>
<dbReference type="Proteomes" id="UP000199112">
    <property type="component" value="Unassembled WGS sequence"/>
</dbReference>
<feature type="domain" description="ABC3 transporter permease C-terminal" evidence="9">
    <location>
        <begin position="279"/>
        <end position="391"/>
    </location>
</feature>
<dbReference type="InterPro" id="IPR051125">
    <property type="entry name" value="ABC-4/HrtB_transporter"/>
</dbReference>
<feature type="transmembrane region" description="Helical" evidence="8">
    <location>
        <begin position="271"/>
        <end position="296"/>
    </location>
</feature>
<evidence type="ECO:0000256" key="1">
    <source>
        <dbReference type="ARBA" id="ARBA00004651"/>
    </source>
</evidence>
<feature type="transmembrane region" description="Helical" evidence="8">
    <location>
        <begin position="369"/>
        <end position="390"/>
    </location>
</feature>
<keyword evidence="12" id="KW-1185">Reference proteome</keyword>
<gene>
    <name evidence="11" type="ORF">SAMN04487967_0068</name>
</gene>
<dbReference type="InterPro" id="IPR025857">
    <property type="entry name" value="MacB_PCD"/>
</dbReference>
<dbReference type="GO" id="GO:0005886">
    <property type="term" value="C:plasma membrane"/>
    <property type="evidence" value="ECO:0007669"/>
    <property type="project" value="UniProtKB-SubCell"/>
</dbReference>
<evidence type="ECO:0000256" key="8">
    <source>
        <dbReference type="SAM" id="Phobius"/>
    </source>
</evidence>
<evidence type="ECO:0000259" key="9">
    <source>
        <dbReference type="Pfam" id="PF02687"/>
    </source>
</evidence>
<proteinExistence type="predicted"/>
<dbReference type="AlphaFoldDB" id="A0A1H6FKS0"/>
<sequence>MVGLAVSQLRRSPGRTVLTVFAVALAVLSVTLLASLGVGVVETGEDGLDSSSRDIWISSDPIDPSASGTENPIVGAHTVSAEVSEREDVSSAAPLAMHDVYIGTSPDDLERTSAVGVHETHDGFGFEEGEGFETDTNASDGDGVADERPTDPDVEEIVLDPDTAEEHDVSVGETVYVGTARESAPNYEFTVVGIAEYYSQFLGSDTEAIPLGDLQALGGTAGTDRATFITASVADGEDPNAVAAELDDDYPEYDVRANDEQVGAMIEERPLVIASGTTLVGLALVGGIVLTVNLFALVAYQQRDELAALRAIGLSRWVLAGTIAVQGFLISLVGGVFGLALTPLFAAGLNHLSASIVGFDELLRTPPEVYLLGLTLSIALGTVVALVTGWRGARYARLEHLE</sequence>
<keyword evidence="4 8" id="KW-0812">Transmembrane</keyword>
<evidence type="ECO:0000259" key="10">
    <source>
        <dbReference type="Pfam" id="PF12704"/>
    </source>
</evidence>
<keyword evidence="5 8" id="KW-1133">Transmembrane helix</keyword>
<evidence type="ECO:0000256" key="2">
    <source>
        <dbReference type="ARBA" id="ARBA00022448"/>
    </source>
</evidence>